<feature type="non-terminal residue" evidence="1">
    <location>
        <position position="1"/>
    </location>
</feature>
<sequence>MSILAGGAAVGFALLGRTDLSLFTIGLSFLSRLQLVDAFSTSFTPAVSCGSFTVNWNATAEQSIGPPFSLLIVPVNNADAPSDTSAGRGPSGLSPPIRLNLPDSVWNAASRSGTHTIDQLPLRAGERFIVAMDDGFGYGTGGVSLIQRVEISGAQTASCLPDSSANSNVFFSIGSFSPAQCSPLSILVNSPIEVRGFVPGGSPFSLDMPASTSGNATILWSVNVATGSSFVLLYRAQNGDIATSGLMETTAAGQFGDECLVNAPHTQTSNGAQSVVSLEDWGFLLQLLSLPFSSSFDEPTLWDEAAQYPLHPASKVDRMTSTRPMTEARWAEGLEGRFGGKLFGGGKKKGANGSGSGGNMRTYTSSQRRAIYPGLSIASTQNQSIGLVTLDEPTHDVQMNPMPPLHQASNPKTGNSDPNRRYQPAAVERVQNEAMS</sequence>
<evidence type="ECO:0000313" key="2">
    <source>
        <dbReference type="Proteomes" id="UP000789525"/>
    </source>
</evidence>
<gene>
    <name evidence="1" type="ORF">ACOLOM_LOCUS11241</name>
</gene>
<proteinExistence type="predicted"/>
<reference evidence="1" key="1">
    <citation type="submission" date="2021-06" db="EMBL/GenBank/DDBJ databases">
        <authorList>
            <person name="Kallberg Y."/>
            <person name="Tangrot J."/>
            <person name="Rosling A."/>
        </authorList>
    </citation>
    <scope>NUCLEOTIDE SEQUENCE</scope>
    <source>
        <strain evidence="1">CL356</strain>
    </source>
</reference>
<organism evidence="1 2">
    <name type="scientific">Acaulospora colombiana</name>
    <dbReference type="NCBI Taxonomy" id="27376"/>
    <lineage>
        <taxon>Eukaryota</taxon>
        <taxon>Fungi</taxon>
        <taxon>Fungi incertae sedis</taxon>
        <taxon>Mucoromycota</taxon>
        <taxon>Glomeromycotina</taxon>
        <taxon>Glomeromycetes</taxon>
        <taxon>Diversisporales</taxon>
        <taxon>Acaulosporaceae</taxon>
        <taxon>Acaulospora</taxon>
    </lineage>
</organism>
<dbReference type="Proteomes" id="UP000789525">
    <property type="component" value="Unassembled WGS sequence"/>
</dbReference>
<comment type="caution">
    <text evidence="1">The sequence shown here is derived from an EMBL/GenBank/DDBJ whole genome shotgun (WGS) entry which is preliminary data.</text>
</comment>
<dbReference type="EMBL" id="CAJVPT010039700">
    <property type="protein sequence ID" value="CAG8723453.1"/>
    <property type="molecule type" value="Genomic_DNA"/>
</dbReference>
<feature type="non-terminal residue" evidence="1">
    <location>
        <position position="436"/>
    </location>
</feature>
<evidence type="ECO:0000313" key="1">
    <source>
        <dbReference type="EMBL" id="CAG8723453.1"/>
    </source>
</evidence>
<name>A0ACA9PWA4_9GLOM</name>
<protein>
    <submittedName>
        <fullName evidence="1">7795_t:CDS:1</fullName>
    </submittedName>
</protein>
<keyword evidence="2" id="KW-1185">Reference proteome</keyword>
<accession>A0ACA9PWA4</accession>